<feature type="region of interest" description="Disordered" evidence="2">
    <location>
        <begin position="265"/>
        <end position="286"/>
    </location>
</feature>
<dbReference type="PANTHER" id="PTHR38791">
    <property type="entry name" value="ZN(II)2CYS6 TRANSCRIPTION FACTOR (EUROFUNG)-RELATED-RELATED"/>
    <property type="match status" value="1"/>
</dbReference>
<dbReference type="GO" id="GO:0000981">
    <property type="term" value="F:DNA-binding transcription factor activity, RNA polymerase II-specific"/>
    <property type="evidence" value="ECO:0007669"/>
    <property type="project" value="InterPro"/>
</dbReference>
<accession>A0A428TL76</accession>
<proteinExistence type="predicted"/>
<dbReference type="AlphaFoldDB" id="A0A428TL76"/>
<dbReference type="SUPFAM" id="SSF57701">
    <property type="entry name" value="Zn2/Cys6 DNA-binding domain"/>
    <property type="match status" value="1"/>
</dbReference>
<dbReference type="InterPro" id="IPR053175">
    <property type="entry name" value="DHMBA_Reg_Transcription_Factor"/>
</dbReference>
<comment type="caution">
    <text evidence="4">The sequence shown here is derived from an EMBL/GenBank/DDBJ whole genome shotgun (WGS) entry which is preliminary data.</text>
</comment>
<dbReference type="SMART" id="SM00066">
    <property type="entry name" value="GAL4"/>
    <property type="match status" value="1"/>
</dbReference>
<evidence type="ECO:0000256" key="2">
    <source>
        <dbReference type="SAM" id="MobiDB-lite"/>
    </source>
</evidence>
<dbReference type="PROSITE" id="PS50048">
    <property type="entry name" value="ZN2_CY6_FUNGAL_2"/>
    <property type="match status" value="1"/>
</dbReference>
<sequence length="530" mass="59165">MSAQNLPSSLLYRNSWRRSLNAIVLYSMVFYGPSKGCVSCRQRRKKCDQTRPSCLRCTRANRNCGGYDQEGLTAFRRYEAINTCPSSPPSTARRCMLPKRVPIPGTNLFLSDVGPAETPMKKSYEFALRAFFYDFCVPEINGKLSRGFLSGLEAMTYRLGPESNLVKACQAVSFFSHAKPLNRPHMHERAERLHQELLGSLARAIEVPTLVASLETRYIALLLGLYEISAANSADRRSHHAHAKGLSALLKTGTSPLDLLRIIRDGNRPDTNGPSGHCQGTQPRLRPRGIFSVPALSEGEECLDNLMLDLDSLQTRFSTAFDTGTFSPGLGEEISSLYERFSSWSSSRCPGFKPITVTHLKQSAVNSGIAAGCWPGRIDTYFDLYVAGVWNIVRTSQLRIIDMMVKISDHHVDREASLHWIPRANAVVEDIMASIPYHLTDNLHAFIDEYATGEGINDRGKSLGGLLLMHPLYVASNFLFIPEKMRSYMKRCLLWIGKEMGLGQATLLAEVRTPSPRYHKCEELTYVTGT</sequence>
<evidence type="ECO:0000259" key="3">
    <source>
        <dbReference type="PROSITE" id="PS50048"/>
    </source>
</evidence>
<dbReference type="PROSITE" id="PS00463">
    <property type="entry name" value="ZN2_CY6_FUNGAL_1"/>
    <property type="match status" value="1"/>
</dbReference>
<dbReference type="Gene3D" id="4.10.240.10">
    <property type="entry name" value="Zn(2)-C6 fungal-type DNA-binding domain"/>
    <property type="match status" value="1"/>
</dbReference>
<dbReference type="PANTHER" id="PTHR38791:SF5">
    <property type="entry name" value="TRANSCRIPTION FACTOR DBAG-RELATED"/>
    <property type="match status" value="1"/>
</dbReference>
<dbReference type="EMBL" id="NIZV01000171">
    <property type="protein sequence ID" value="RSM02807.1"/>
    <property type="molecule type" value="Genomic_DNA"/>
</dbReference>
<keyword evidence="5" id="KW-1185">Reference proteome</keyword>
<name>A0A428TL76_9HYPO</name>
<protein>
    <recommendedName>
        <fullName evidence="3">Zn(2)-C6 fungal-type domain-containing protein</fullName>
    </recommendedName>
</protein>
<feature type="domain" description="Zn(2)-C6 fungal-type" evidence="3">
    <location>
        <begin position="36"/>
        <end position="64"/>
    </location>
</feature>
<evidence type="ECO:0000313" key="4">
    <source>
        <dbReference type="EMBL" id="RSM02807.1"/>
    </source>
</evidence>
<keyword evidence="1" id="KW-0539">Nucleus</keyword>
<evidence type="ECO:0000313" key="5">
    <source>
        <dbReference type="Proteomes" id="UP000288429"/>
    </source>
</evidence>
<dbReference type="Proteomes" id="UP000288429">
    <property type="component" value="Unassembled WGS sequence"/>
</dbReference>
<organism evidence="4 5">
    <name type="scientific">Fusarium ambrosium</name>
    <dbReference type="NCBI Taxonomy" id="131363"/>
    <lineage>
        <taxon>Eukaryota</taxon>
        <taxon>Fungi</taxon>
        <taxon>Dikarya</taxon>
        <taxon>Ascomycota</taxon>
        <taxon>Pezizomycotina</taxon>
        <taxon>Sordariomycetes</taxon>
        <taxon>Hypocreomycetidae</taxon>
        <taxon>Hypocreales</taxon>
        <taxon>Nectriaceae</taxon>
        <taxon>Fusarium</taxon>
        <taxon>Fusarium solani species complex</taxon>
    </lineage>
</organism>
<dbReference type="CDD" id="cd00067">
    <property type="entry name" value="GAL4"/>
    <property type="match status" value="1"/>
</dbReference>
<dbReference type="InterPro" id="IPR036864">
    <property type="entry name" value="Zn2-C6_fun-type_DNA-bd_sf"/>
</dbReference>
<evidence type="ECO:0000256" key="1">
    <source>
        <dbReference type="ARBA" id="ARBA00023242"/>
    </source>
</evidence>
<gene>
    <name evidence="4" type="ORF">CDV31_010766</name>
</gene>
<dbReference type="Pfam" id="PF00172">
    <property type="entry name" value="Zn_clus"/>
    <property type="match status" value="1"/>
</dbReference>
<reference evidence="4 5" key="1">
    <citation type="submission" date="2017-06" db="EMBL/GenBank/DDBJ databases">
        <title>Cmopartive genomic analysis of Ambrosia Fusariam Clade fungi.</title>
        <authorList>
            <person name="Stajich J.E."/>
            <person name="Carrillo J."/>
            <person name="Kijimoto T."/>
            <person name="Eskalen A."/>
            <person name="O'Donnell K."/>
            <person name="Kasson M."/>
        </authorList>
    </citation>
    <scope>NUCLEOTIDE SEQUENCE [LARGE SCALE GENOMIC DNA]</scope>
    <source>
        <strain evidence="4 5">NRRL 20438</strain>
    </source>
</reference>
<dbReference type="GO" id="GO:0008270">
    <property type="term" value="F:zinc ion binding"/>
    <property type="evidence" value="ECO:0007669"/>
    <property type="project" value="InterPro"/>
</dbReference>
<dbReference type="InterPro" id="IPR001138">
    <property type="entry name" value="Zn2Cys6_DnaBD"/>
</dbReference>
<feature type="compositionally biased region" description="Polar residues" evidence="2">
    <location>
        <begin position="269"/>
        <end position="282"/>
    </location>
</feature>